<dbReference type="EMBL" id="CAWYQH010000097">
    <property type="protein sequence ID" value="CAK8684430.1"/>
    <property type="molecule type" value="Genomic_DNA"/>
</dbReference>
<name>A0ABP0FYY2_CLALP</name>
<accession>A0ABP0FYY2</accession>
<evidence type="ECO:0000313" key="2">
    <source>
        <dbReference type="EMBL" id="CAK8684430.1"/>
    </source>
</evidence>
<feature type="compositionally biased region" description="Basic and acidic residues" evidence="1">
    <location>
        <begin position="18"/>
        <end position="30"/>
    </location>
</feature>
<keyword evidence="3" id="KW-1185">Reference proteome</keyword>
<feature type="region of interest" description="Disordered" evidence="1">
    <location>
        <begin position="9"/>
        <end position="30"/>
    </location>
</feature>
<reference evidence="2 3" key="1">
    <citation type="submission" date="2024-02" db="EMBL/GenBank/DDBJ databases">
        <authorList>
            <person name="Daric V."/>
            <person name="Darras S."/>
        </authorList>
    </citation>
    <scope>NUCLEOTIDE SEQUENCE [LARGE SCALE GENOMIC DNA]</scope>
</reference>
<proteinExistence type="predicted"/>
<organism evidence="2 3">
    <name type="scientific">Clavelina lepadiformis</name>
    <name type="common">Light-bulb sea squirt</name>
    <name type="synonym">Ascidia lepadiformis</name>
    <dbReference type="NCBI Taxonomy" id="159417"/>
    <lineage>
        <taxon>Eukaryota</taxon>
        <taxon>Metazoa</taxon>
        <taxon>Chordata</taxon>
        <taxon>Tunicata</taxon>
        <taxon>Ascidiacea</taxon>
        <taxon>Aplousobranchia</taxon>
        <taxon>Clavelinidae</taxon>
        <taxon>Clavelina</taxon>
    </lineage>
</organism>
<evidence type="ECO:0000313" key="3">
    <source>
        <dbReference type="Proteomes" id="UP001642483"/>
    </source>
</evidence>
<protein>
    <submittedName>
        <fullName evidence="2">Uncharacterized protein</fullName>
    </submittedName>
</protein>
<dbReference type="Proteomes" id="UP001642483">
    <property type="component" value="Unassembled WGS sequence"/>
</dbReference>
<comment type="caution">
    <text evidence="2">The sequence shown here is derived from an EMBL/GenBank/DDBJ whole genome shotgun (WGS) entry which is preliminary data.</text>
</comment>
<sequence>MCRRARKFRAKTRFQNNKSKESGSRDDIKERGAWRTADHFQNLQDEQGSHCDVVGCSYDGGVTVADPTKTAVRLTARRNQIIDTATEYTTNARGATKTKLQTRMEFGATTTTGLASCQLA</sequence>
<evidence type="ECO:0000256" key="1">
    <source>
        <dbReference type="SAM" id="MobiDB-lite"/>
    </source>
</evidence>
<gene>
    <name evidence="2" type="ORF">CVLEPA_LOCUS15416</name>
</gene>